<evidence type="ECO:0000259" key="4">
    <source>
        <dbReference type="PROSITE" id="PS50056"/>
    </source>
</evidence>
<proteinExistence type="inferred from homology"/>
<dbReference type="InterPro" id="IPR000340">
    <property type="entry name" value="Dual-sp_phosphatase_cat-dom"/>
</dbReference>
<comment type="similarity">
    <text evidence="1">Belongs to the protein-tyrosine phosphatase family. Non-receptor class subfamily.</text>
</comment>
<feature type="domain" description="Tyrosine specific protein phosphatases" evidence="4">
    <location>
        <begin position="123"/>
        <end position="180"/>
    </location>
</feature>
<sequence>MDFLMDDGRASTSTANSYQTVVSSDTNKLYNTSFPVLPDVAVGQPIDTWKYEMRREAQLILPQLYLGPFQTSKQLDVLLGYGVTHIVCIRDKKEALLVKPRFPDRFTYLTLDISDHEDQNLIRIFPQTTRFIDDAISRGGTVFVHCNGGISLAPSVVVGYVMVAKQLSYEDAVRWVQSRRYCMSLNQGFLNQLKEYEPIYRASVHSLSASSPTDSRPRKRSGEAMSSDGEDELNESGEVEGNEGTMSGSNGEWTHRPMRTMQRVEL</sequence>
<evidence type="ECO:0000256" key="2">
    <source>
        <dbReference type="SAM" id="MobiDB-lite"/>
    </source>
</evidence>
<dbReference type="GO" id="GO:0005654">
    <property type="term" value="C:nucleoplasm"/>
    <property type="evidence" value="ECO:0007669"/>
    <property type="project" value="TreeGrafter"/>
</dbReference>
<dbReference type="Gene3D" id="3.90.190.10">
    <property type="entry name" value="Protein tyrosine phosphatase superfamily"/>
    <property type="match status" value="1"/>
</dbReference>
<evidence type="ECO:0000256" key="1">
    <source>
        <dbReference type="ARBA" id="ARBA00009649"/>
    </source>
</evidence>
<feature type="region of interest" description="Disordered" evidence="2">
    <location>
        <begin position="206"/>
        <end position="266"/>
    </location>
</feature>
<dbReference type="InterPro" id="IPR029021">
    <property type="entry name" value="Prot-tyrosine_phosphatase-like"/>
</dbReference>
<reference evidence="5" key="1">
    <citation type="submission" date="2014-08" db="EMBL/GenBank/DDBJ databases">
        <authorList>
            <person name="Sharma Rahul"/>
            <person name="Thines Marco"/>
        </authorList>
    </citation>
    <scope>NUCLEOTIDE SEQUENCE</scope>
</reference>
<accession>A0A0F7SML1</accession>
<dbReference type="GO" id="GO:0062026">
    <property type="term" value="P:negative regulation of SCF-dependent proteasomal ubiquitin-dependent catabolic process"/>
    <property type="evidence" value="ECO:0007669"/>
    <property type="project" value="TreeGrafter"/>
</dbReference>
<dbReference type="GO" id="GO:0005737">
    <property type="term" value="C:cytoplasm"/>
    <property type="evidence" value="ECO:0007669"/>
    <property type="project" value="TreeGrafter"/>
</dbReference>
<dbReference type="AlphaFoldDB" id="A0A0F7SML1"/>
<dbReference type="EMBL" id="LN483142">
    <property type="protein sequence ID" value="CED82691.1"/>
    <property type="molecule type" value="Genomic_DNA"/>
</dbReference>
<evidence type="ECO:0000259" key="3">
    <source>
        <dbReference type="PROSITE" id="PS50054"/>
    </source>
</evidence>
<dbReference type="SMART" id="SM00195">
    <property type="entry name" value="DSPc"/>
    <property type="match status" value="1"/>
</dbReference>
<dbReference type="Pfam" id="PF00782">
    <property type="entry name" value="DSPc"/>
    <property type="match status" value="1"/>
</dbReference>
<dbReference type="InterPro" id="IPR000387">
    <property type="entry name" value="Tyr_Pase_dom"/>
</dbReference>
<dbReference type="PROSITE" id="PS50054">
    <property type="entry name" value="TYR_PHOSPHATASE_DUAL"/>
    <property type="match status" value="1"/>
</dbReference>
<dbReference type="PANTHER" id="PTHR46588:SF1">
    <property type="entry name" value="SERINE_THREONINE_TYROSINE-INTERACTING PROTEIN"/>
    <property type="match status" value="1"/>
</dbReference>
<dbReference type="SUPFAM" id="SSF52799">
    <property type="entry name" value="(Phosphotyrosine protein) phosphatases II"/>
    <property type="match status" value="1"/>
</dbReference>
<dbReference type="PANTHER" id="PTHR46588">
    <property type="entry name" value="SERINE/THREONINE/TYROSINE-INTERACTING PROTEIN"/>
    <property type="match status" value="1"/>
</dbReference>
<dbReference type="InterPro" id="IPR052449">
    <property type="entry name" value="STYX-Interacting_Phosphatase"/>
</dbReference>
<organism evidence="5">
    <name type="scientific">Phaffia rhodozyma</name>
    <name type="common">Yeast</name>
    <name type="synonym">Xanthophyllomyces dendrorhous</name>
    <dbReference type="NCBI Taxonomy" id="264483"/>
    <lineage>
        <taxon>Eukaryota</taxon>
        <taxon>Fungi</taxon>
        <taxon>Dikarya</taxon>
        <taxon>Basidiomycota</taxon>
        <taxon>Agaricomycotina</taxon>
        <taxon>Tremellomycetes</taxon>
        <taxon>Cystofilobasidiales</taxon>
        <taxon>Mrakiaceae</taxon>
        <taxon>Phaffia</taxon>
    </lineage>
</organism>
<dbReference type="GO" id="GO:0070372">
    <property type="term" value="P:regulation of ERK1 and ERK2 cascade"/>
    <property type="evidence" value="ECO:0007669"/>
    <property type="project" value="TreeGrafter"/>
</dbReference>
<feature type="compositionally biased region" description="Acidic residues" evidence="2">
    <location>
        <begin position="228"/>
        <end position="241"/>
    </location>
</feature>
<name>A0A0F7SML1_PHARH</name>
<dbReference type="FunFam" id="3.90.190.10:FF:000036">
    <property type="entry name" value="Serine/threonine/tyrosine-interacting protein a"/>
    <property type="match status" value="1"/>
</dbReference>
<protein>
    <submittedName>
        <fullName evidence="5">Phosphatases ii</fullName>
    </submittedName>
</protein>
<dbReference type="GO" id="GO:0140096">
    <property type="term" value="F:catalytic activity, acting on a protein"/>
    <property type="evidence" value="ECO:0007669"/>
    <property type="project" value="UniProtKB-ARBA"/>
</dbReference>
<feature type="domain" description="Tyrosine-protein phosphatase" evidence="3">
    <location>
        <begin position="56"/>
        <end position="202"/>
    </location>
</feature>
<dbReference type="InterPro" id="IPR020422">
    <property type="entry name" value="TYR_PHOSPHATASE_DUAL_dom"/>
</dbReference>
<dbReference type="PROSITE" id="PS50056">
    <property type="entry name" value="TYR_PHOSPHATASE_2"/>
    <property type="match status" value="1"/>
</dbReference>
<evidence type="ECO:0000313" key="5">
    <source>
        <dbReference type="EMBL" id="CED82691.1"/>
    </source>
</evidence>
<dbReference type="GO" id="GO:1990444">
    <property type="term" value="F:F-box domain binding"/>
    <property type="evidence" value="ECO:0007669"/>
    <property type="project" value="TreeGrafter"/>
</dbReference>